<dbReference type="InterPro" id="IPR029051">
    <property type="entry name" value="DUF4352"/>
</dbReference>
<evidence type="ECO:0000256" key="3">
    <source>
        <dbReference type="SAM" id="Phobius"/>
    </source>
</evidence>
<keyword evidence="1" id="KW-0732">Signal</keyword>
<dbReference type="RefSeq" id="WP_254421372.1">
    <property type="nucleotide sequence ID" value="NZ_BAAAJB010000032.1"/>
</dbReference>
<protein>
    <submittedName>
        <fullName evidence="5">DUF4352 domain-containing protein</fullName>
    </submittedName>
</protein>
<feature type="region of interest" description="Disordered" evidence="2">
    <location>
        <begin position="217"/>
        <end position="254"/>
    </location>
</feature>
<feature type="compositionally biased region" description="Pro residues" evidence="2">
    <location>
        <begin position="73"/>
        <end position="94"/>
    </location>
</feature>
<feature type="region of interest" description="Disordered" evidence="2">
    <location>
        <begin position="1"/>
        <end position="177"/>
    </location>
</feature>
<name>A0ABY5DF86_9ACTN</name>
<keyword evidence="3" id="KW-0812">Transmembrane</keyword>
<dbReference type="Gene3D" id="2.60.40.1240">
    <property type="match status" value="1"/>
</dbReference>
<evidence type="ECO:0000313" key="6">
    <source>
        <dbReference type="Proteomes" id="UP001055940"/>
    </source>
</evidence>
<gene>
    <name evidence="5" type="ORF">NE857_13920</name>
</gene>
<evidence type="ECO:0000259" key="4">
    <source>
        <dbReference type="Pfam" id="PF11611"/>
    </source>
</evidence>
<evidence type="ECO:0000256" key="2">
    <source>
        <dbReference type="SAM" id="MobiDB-lite"/>
    </source>
</evidence>
<keyword evidence="3" id="KW-1133">Transmembrane helix</keyword>
<feature type="compositionally biased region" description="Basic and acidic residues" evidence="2">
    <location>
        <begin position="10"/>
        <end position="31"/>
    </location>
</feature>
<keyword evidence="6" id="KW-1185">Reference proteome</keyword>
<dbReference type="EMBL" id="CP099837">
    <property type="protein sequence ID" value="USY22605.1"/>
    <property type="molecule type" value="Genomic_DNA"/>
</dbReference>
<feature type="compositionally biased region" description="Pro residues" evidence="2">
    <location>
        <begin position="108"/>
        <end position="123"/>
    </location>
</feature>
<sequence length="347" mass="35336">MSEREPEEGAGERPERDPVNHRPPEEWRPGDPGDPIEGGPQPPGEPEHGFPDYGPPLGEARGHGDPSPDQPFGGPPPGNPPPTGRPYGGPPPEGQPSGGQPQQGQPRYQPPGGHPTGGPPEPVDPGELSEGPSGPGGAGPEHQGYAPGYGEYPSEPVEYGPPGGYGPPGQGGYGPPPPKPAPWGKIVGISCGVLLLLLLVLGGCAALLLVTASGNLPGADGAPGTSQPGSEGQEEDEPSGAEVSANNTEFEPSSLYVSGDYTSVEVSVTNGGTDPLDINPLYFTVVDVEGVEHDPREAIAMDVNELDVQTLDPGQSASGAITVAGQVEPERVLFEPVFTGPVEVPVA</sequence>
<feature type="transmembrane region" description="Helical" evidence="3">
    <location>
        <begin position="186"/>
        <end position="210"/>
    </location>
</feature>
<keyword evidence="3" id="KW-0472">Membrane</keyword>
<dbReference type="Pfam" id="PF11611">
    <property type="entry name" value="DUF4352"/>
    <property type="match status" value="1"/>
</dbReference>
<feature type="compositionally biased region" description="Low complexity" evidence="2">
    <location>
        <begin position="98"/>
        <end position="107"/>
    </location>
</feature>
<dbReference type="InterPro" id="IPR029050">
    <property type="entry name" value="Immunoprotect_excell_Ig-like"/>
</dbReference>
<evidence type="ECO:0000256" key="1">
    <source>
        <dbReference type="ARBA" id="ARBA00022729"/>
    </source>
</evidence>
<evidence type="ECO:0000313" key="5">
    <source>
        <dbReference type="EMBL" id="USY22605.1"/>
    </source>
</evidence>
<proteinExistence type="predicted"/>
<organism evidence="5 6">
    <name type="scientific">Nocardiopsis exhalans</name>
    <dbReference type="NCBI Taxonomy" id="163604"/>
    <lineage>
        <taxon>Bacteria</taxon>
        <taxon>Bacillati</taxon>
        <taxon>Actinomycetota</taxon>
        <taxon>Actinomycetes</taxon>
        <taxon>Streptosporangiales</taxon>
        <taxon>Nocardiopsidaceae</taxon>
        <taxon>Nocardiopsis</taxon>
    </lineage>
</organism>
<accession>A0ABY5DF86</accession>
<feature type="compositionally biased region" description="Low complexity" evidence="2">
    <location>
        <begin position="148"/>
        <end position="160"/>
    </location>
</feature>
<reference evidence="5" key="1">
    <citation type="submission" date="2022-06" db="EMBL/GenBank/DDBJ databases">
        <authorList>
            <person name="Ping M."/>
        </authorList>
    </citation>
    <scope>NUCLEOTIDE SEQUENCE</scope>
    <source>
        <strain evidence="5">JCM11759T</strain>
    </source>
</reference>
<dbReference type="Proteomes" id="UP001055940">
    <property type="component" value="Chromosome"/>
</dbReference>
<feature type="compositionally biased region" description="Gly residues" evidence="2">
    <location>
        <begin position="161"/>
        <end position="173"/>
    </location>
</feature>
<feature type="domain" description="DUF4352" evidence="4">
    <location>
        <begin position="259"/>
        <end position="322"/>
    </location>
</feature>